<dbReference type="EMBL" id="CCKQ01018093">
    <property type="protein sequence ID" value="CDW90032.1"/>
    <property type="molecule type" value="Genomic_DNA"/>
</dbReference>
<keyword evidence="5 7" id="KW-0520">NAD</keyword>
<feature type="binding site" evidence="10">
    <location>
        <position position="299"/>
    </location>
    <ligand>
        <name>NAD(+)</name>
        <dbReference type="ChEBI" id="CHEBI:57540"/>
    </ligand>
</feature>
<dbReference type="NCBIfam" id="TIGR03026">
    <property type="entry name" value="NDP-sugDHase"/>
    <property type="match status" value="1"/>
</dbReference>
<feature type="binding site" evidence="9">
    <location>
        <position position="240"/>
    </location>
    <ligand>
        <name>substrate</name>
    </ligand>
</feature>
<dbReference type="InterPro" id="IPR014027">
    <property type="entry name" value="UDP-Glc/GDP-Man_DH_C"/>
</dbReference>
<dbReference type="InterPro" id="IPR028357">
    <property type="entry name" value="UDPglc_DH_bac"/>
</dbReference>
<feature type="binding site" evidence="10">
    <location>
        <position position="52"/>
    </location>
    <ligand>
        <name>NAD(+)</name>
        <dbReference type="ChEBI" id="CHEBI:57540"/>
    </ligand>
</feature>
<dbReference type="Pfam" id="PF03720">
    <property type="entry name" value="UDPG_MGDP_dh_C"/>
    <property type="match status" value="1"/>
</dbReference>
<evidence type="ECO:0000256" key="5">
    <source>
        <dbReference type="ARBA" id="ARBA00023027"/>
    </source>
</evidence>
<dbReference type="InterPro" id="IPR014026">
    <property type="entry name" value="UDP-Glc/GDP-Man_DH_dimer"/>
</dbReference>
<dbReference type="PANTHER" id="PTHR11374:SF57">
    <property type="entry name" value="DEHYDROGENASE UGD1, PUTATIVE (AFU_ORTHOLOGUE AFUA_8G00920)-RELATED"/>
    <property type="match status" value="1"/>
</dbReference>
<dbReference type="Proteomes" id="UP000039865">
    <property type="component" value="Unassembled WGS sequence"/>
</dbReference>
<feature type="active site" description="Nucleophile" evidence="8">
    <location>
        <position position="296"/>
    </location>
</feature>
<dbReference type="PIRSF" id="PIRSF000124">
    <property type="entry name" value="UDPglc_GDPman_dh"/>
    <property type="match status" value="1"/>
</dbReference>
<feature type="binding site" evidence="9">
    <location>
        <begin position="285"/>
        <end position="289"/>
    </location>
    <ligand>
        <name>substrate</name>
    </ligand>
</feature>
<evidence type="ECO:0000256" key="1">
    <source>
        <dbReference type="ARBA" id="ARBA00004701"/>
    </source>
</evidence>
<evidence type="ECO:0000256" key="10">
    <source>
        <dbReference type="PIRSR" id="PIRSR500134-3"/>
    </source>
</evidence>
<evidence type="ECO:0000256" key="9">
    <source>
        <dbReference type="PIRSR" id="PIRSR500134-2"/>
    </source>
</evidence>
<dbReference type="Pfam" id="PF00984">
    <property type="entry name" value="UDPG_MGDP_dh"/>
    <property type="match status" value="1"/>
</dbReference>
<evidence type="ECO:0000256" key="4">
    <source>
        <dbReference type="ARBA" id="ARBA00023002"/>
    </source>
</evidence>
<dbReference type="UniPathway" id="UPA00038">
    <property type="reaction ID" value="UER00491"/>
</dbReference>
<feature type="domain" description="UDP-glucose/GDP-mannose dehydrogenase C-terminal" evidence="11">
    <location>
        <begin position="351"/>
        <end position="466"/>
    </location>
</feature>
<feature type="binding site" evidence="10">
    <location>
        <position position="187"/>
    </location>
    <ligand>
        <name>NAD(+)</name>
        <dbReference type="ChEBI" id="CHEBI:57540"/>
    </ligand>
</feature>
<dbReference type="GO" id="GO:0006024">
    <property type="term" value="P:glycosaminoglycan biosynthetic process"/>
    <property type="evidence" value="ECO:0007669"/>
    <property type="project" value="TreeGrafter"/>
</dbReference>
<dbReference type="GO" id="GO:0051287">
    <property type="term" value="F:NAD binding"/>
    <property type="evidence" value="ECO:0007669"/>
    <property type="project" value="InterPro"/>
</dbReference>
<proteinExistence type="inferred from homology"/>
<protein>
    <recommendedName>
        <fullName evidence="3 7">UDP-glucose 6-dehydrogenase</fullName>
        <ecNumber evidence="3 7">1.1.1.22</ecNumber>
    </recommendedName>
</protein>
<dbReference type="InterPro" id="IPR001732">
    <property type="entry name" value="UDP-Glc/GDP-Man_DH_N"/>
</dbReference>
<dbReference type="EC" id="1.1.1.22" evidence="3 7"/>
<keyword evidence="13" id="KW-1185">Reference proteome</keyword>
<evidence type="ECO:0000256" key="6">
    <source>
        <dbReference type="ARBA" id="ARBA00047473"/>
    </source>
</evidence>
<organism evidence="12 13">
    <name type="scientific">Stylonychia lemnae</name>
    <name type="common">Ciliate</name>
    <dbReference type="NCBI Taxonomy" id="5949"/>
    <lineage>
        <taxon>Eukaryota</taxon>
        <taxon>Sar</taxon>
        <taxon>Alveolata</taxon>
        <taxon>Ciliophora</taxon>
        <taxon>Intramacronucleata</taxon>
        <taxon>Spirotrichea</taxon>
        <taxon>Stichotrichia</taxon>
        <taxon>Sporadotrichida</taxon>
        <taxon>Oxytrichidae</taxon>
        <taxon>Stylonychinae</taxon>
        <taxon>Stylonychia</taxon>
    </lineage>
</organism>
<name>A0A078B9U1_STYLE</name>
<dbReference type="OrthoDB" id="5059218at2759"/>
<dbReference type="InterPro" id="IPR017476">
    <property type="entry name" value="UDP-Glc/GDP-Man"/>
</dbReference>
<comment type="pathway">
    <text evidence="1">Nucleotide-sugar biosynthesis; UDP-alpha-D-glucuronate biosynthesis; UDP-alpha-D-glucuronate from UDP-alpha-D-glucose: step 1/1.</text>
</comment>
<feature type="binding site" evidence="9">
    <location>
        <begin position="184"/>
        <end position="187"/>
    </location>
    <ligand>
        <name>substrate</name>
    </ligand>
</feature>
<dbReference type="GO" id="GO:0003979">
    <property type="term" value="F:UDP-glucose 6-dehydrogenase activity"/>
    <property type="evidence" value="ECO:0007669"/>
    <property type="project" value="UniProtKB-EC"/>
</dbReference>
<dbReference type="InterPro" id="IPR028356">
    <property type="entry name" value="UDPglc_DH_euk"/>
</dbReference>
<dbReference type="Pfam" id="PF03721">
    <property type="entry name" value="UDPG_MGDP_dh_N"/>
    <property type="match status" value="1"/>
</dbReference>
<evidence type="ECO:0000256" key="8">
    <source>
        <dbReference type="PIRSR" id="PIRSR500134-1"/>
    </source>
</evidence>
<feature type="binding site" evidence="10">
    <location>
        <position position="152"/>
    </location>
    <ligand>
        <name>NAD(+)</name>
        <dbReference type="ChEBI" id="CHEBI:57540"/>
    </ligand>
</feature>
<dbReference type="GO" id="GO:0000271">
    <property type="term" value="P:polysaccharide biosynthetic process"/>
    <property type="evidence" value="ECO:0007669"/>
    <property type="project" value="InterPro"/>
</dbReference>
<dbReference type="GO" id="GO:0005634">
    <property type="term" value="C:nucleus"/>
    <property type="evidence" value="ECO:0007669"/>
    <property type="project" value="TreeGrafter"/>
</dbReference>
<dbReference type="SUPFAM" id="SSF48179">
    <property type="entry name" value="6-phosphogluconate dehydrogenase C-terminal domain-like"/>
    <property type="match status" value="1"/>
</dbReference>
<dbReference type="Gene3D" id="1.20.5.100">
    <property type="entry name" value="Cytochrome c1, transmembrane anchor, C-terminal"/>
    <property type="match status" value="1"/>
</dbReference>
<evidence type="ECO:0000256" key="2">
    <source>
        <dbReference type="ARBA" id="ARBA00006601"/>
    </source>
</evidence>
<dbReference type="Gene3D" id="3.40.50.720">
    <property type="entry name" value="NAD(P)-binding Rossmann-like Domain"/>
    <property type="match status" value="2"/>
</dbReference>
<accession>A0A078B9U1</accession>
<dbReference type="SMART" id="SM00984">
    <property type="entry name" value="UDPG_MGDP_dh_C"/>
    <property type="match status" value="1"/>
</dbReference>
<evidence type="ECO:0000313" key="12">
    <source>
        <dbReference type="EMBL" id="CDW90032.1"/>
    </source>
</evidence>
<dbReference type="OMA" id="CFIAVGT"/>
<reference evidence="12 13" key="1">
    <citation type="submission" date="2014-06" db="EMBL/GenBank/DDBJ databases">
        <authorList>
            <person name="Swart Estienne"/>
        </authorList>
    </citation>
    <scope>NUCLEOTIDE SEQUENCE [LARGE SCALE GENOMIC DNA]</scope>
    <source>
        <strain evidence="12 13">130c</strain>
    </source>
</reference>
<sequence>MLPEKQTYASTLKQKLEEGRFTVCSVGAGYVGSLTSIILAAQQPNLRVIVCDVNQNLINSWNDQRYPFYEPDLDKQFDIAVNKNKNIKFTTKITEAIQESDAIFICVNTPPKKESREGLGRESDMTYFDMACQTIASMGDPKKHRILIEKSTVPVGTHKRIHNILSQNLANPDDCYTIVSMPEFLAEGVAIQNLLFPDRVVIGTPTDKNGMEAFEVIKGLYTNFDTNFIHVRTASSELGKLFANAMLAQRISSINSMSQLCETVGASVQDLSKIVGSDKRVGPLFLNASPAFGGSCFEKDIQSLVYILESLGQTQQAMYWSQVLYMNQFQKTRLLNMIVQEFQNPTDTILTIFGFAFKKNTSDTRMSPMAFFVYGLIEKGFHVRIHDPQANERGFQIEMEMQGFSIAEKLNFEFCGSDYSKAVKDSNAIIIGTDWDEYITTNYRNMRDQMNNDKALFFDLRSIIDQQAINFLGFEKVFKLGN</sequence>
<dbReference type="AlphaFoldDB" id="A0A078B9U1"/>
<dbReference type="SUPFAM" id="SSF51735">
    <property type="entry name" value="NAD(P)-binding Rossmann-fold domains"/>
    <property type="match status" value="1"/>
</dbReference>
<feature type="binding site" evidence="10">
    <location>
        <position position="109"/>
    </location>
    <ligand>
        <name>NAD(+)</name>
        <dbReference type="ChEBI" id="CHEBI:57540"/>
    </ligand>
</feature>
<dbReference type="InterPro" id="IPR008927">
    <property type="entry name" value="6-PGluconate_DH-like_C_sf"/>
</dbReference>
<evidence type="ECO:0000313" key="13">
    <source>
        <dbReference type="Proteomes" id="UP000039865"/>
    </source>
</evidence>
<feature type="binding site" evidence="9">
    <location>
        <position position="293"/>
    </location>
    <ligand>
        <name>substrate</name>
    </ligand>
</feature>
<gene>
    <name evidence="12" type="primary">Contig10028.g10717</name>
    <name evidence="12" type="ORF">STYLEM_19172</name>
</gene>
<evidence type="ECO:0000256" key="3">
    <source>
        <dbReference type="ARBA" id="ARBA00012954"/>
    </source>
</evidence>
<comment type="catalytic activity">
    <reaction evidence="6 7">
        <text>UDP-alpha-D-glucose + 2 NAD(+) + H2O = UDP-alpha-D-glucuronate + 2 NADH + 3 H(+)</text>
        <dbReference type="Rhea" id="RHEA:23596"/>
        <dbReference type="ChEBI" id="CHEBI:15377"/>
        <dbReference type="ChEBI" id="CHEBI:15378"/>
        <dbReference type="ChEBI" id="CHEBI:57540"/>
        <dbReference type="ChEBI" id="CHEBI:57945"/>
        <dbReference type="ChEBI" id="CHEBI:58052"/>
        <dbReference type="ChEBI" id="CHEBI:58885"/>
        <dbReference type="EC" id="1.1.1.22"/>
    </reaction>
</comment>
<dbReference type="PANTHER" id="PTHR11374">
    <property type="entry name" value="UDP-GLUCOSE DEHYDROGENASE/UDP-MANNAC DEHYDROGENASE"/>
    <property type="match status" value="1"/>
</dbReference>
<dbReference type="InParanoid" id="A0A078B9U1"/>
<dbReference type="InterPro" id="IPR036220">
    <property type="entry name" value="UDP-Glc/GDP-Man_DH_C_sf"/>
</dbReference>
<keyword evidence="4 7" id="KW-0560">Oxidoreductase</keyword>
<dbReference type="PIRSF" id="PIRSF500134">
    <property type="entry name" value="UDPglc_DH_bac"/>
    <property type="match status" value="1"/>
</dbReference>
<feature type="binding site" evidence="9">
    <location>
        <position position="358"/>
    </location>
    <ligand>
        <name>substrate</name>
    </ligand>
</feature>
<comment type="similarity">
    <text evidence="2 7">Belongs to the UDP-glucose/GDP-mannose dehydrogenase family.</text>
</comment>
<dbReference type="InterPro" id="IPR036291">
    <property type="entry name" value="NAD(P)-bd_dom_sf"/>
</dbReference>
<evidence type="ECO:0000256" key="7">
    <source>
        <dbReference type="PIRNR" id="PIRNR000124"/>
    </source>
</evidence>
<evidence type="ECO:0000259" key="11">
    <source>
        <dbReference type="SMART" id="SM00984"/>
    </source>
</evidence>
<dbReference type="SUPFAM" id="SSF52413">
    <property type="entry name" value="UDP-glucose/GDP-mannose dehydrogenase C-terminal domain"/>
    <property type="match status" value="1"/>
</dbReference>
<dbReference type="FunFam" id="1.20.5.100:FF:000001">
    <property type="entry name" value="UDP-glucose 6-dehydrogenase"/>
    <property type="match status" value="1"/>
</dbReference>
<feature type="binding site" evidence="10">
    <location>
        <position position="365"/>
    </location>
    <ligand>
        <name>NAD(+)</name>
        <dbReference type="ChEBI" id="CHEBI:57540"/>
    </ligand>
</feature>
<dbReference type="GO" id="GO:0006065">
    <property type="term" value="P:UDP-glucuronate biosynthetic process"/>
    <property type="evidence" value="ECO:0007669"/>
    <property type="project" value="UniProtKB-UniPathway"/>
</dbReference>